<dbReference type="PANTHER" id="PTHR47534">
    <property type="entry name" value="YALI0E05731P"/>
    <property type="match status" value="1"/>
</dbReference>
<dbReference type="Proteomes" id="UP000574317">
    <property type="component" value="Unassembled WGS sequence"/>
</dbReference>
<dbReference type="PANTHER" id="PTHR47534:SF3">
    <property type="entry name" value="ALCOHOL DEHYDROGENASE-LIKE C-TERMINAL DOMAIN-CONTAINING PROTEIN"/>
    <property type="match status" value="1"/>
</dbReference>
<organism evidence="2 3">
    <name type="scientific">Fusarium napiforme</name>
    <dbReference type="NCBI Taxonomy" id="42672"/>
    <lineage>
        <taxon>Eukaryota</taxon>
        <taxon>Fungi</taxon>
        <taxon>Dikarya</taxon>
        <taxon>Ascomycota</taxon>
        <taxon>Pezizomycotina</taxon>
        <taxon>Sordariomycetes</taxon>
        <taxon>Hypocreomycetidae</taxon>
        <taxon>Hypocreales</taxon>
        <taxon>Nectriaceae</taxon>
        <taxon>Fusarium</taxon>
        <taxon>Fusarium fujikuroi species complex</taxon>
    </lineage>
</organism>
<comment type="caution">
    <text evidence="2">The sequence shown here is derived from an EMBL/GenBank/DDBJ whole genome shotgun (WGS) entry which is preliminary data.</text>
</comment>
<dbReference type="AlphaFoldDB" id="A0A8H5NH94"/>
<dbReference type="GO" id="GO:0016491">
    <property type="term" value="F:oxidoreductase activity"/>
    <property type="evidence" value="ECO:0007669"/>
    <property type="project" value="UniProtKB-KW"/>
</dbReference>
<protein>
    <submittedName>
        <fullName evidence="2">Uncharacterized protein</fullName>
    </submittedName>
</protein>
<dbReference type="InterPro" id="IPR036291">
    <property type="entry name" value="NAD(P)-bd_dom_sf"/>
</dbReference>
<evidence type="ECO:0000256" key="1">
    <source>
        <dbReference type="ARBA" id="ARBA00023002"/>
    </source>
</evidence>
<proteinExistence type="predicted"/>
<dbReference type="SUPFAM" id="SSF51735">
    <property type="entry name" value="NAD(P)-binding Rossmann-fold domains"/>
    <property type="match status" value="1"/>
</dbReference>
<name>A0A8H5NH94_9HYPO</name>
<dbReference type="InterPro" id="IPR052228">
    <property type="entry name" value="Sec_Metab_Biosynth_Oxidored"/>
</dbReference>
<reference evidence="2 3" key="1">
    <citation type="submission" date="2020-05" db="EMBL/GenBank/DDBJ databases">
        <title>Identification and distribution of gene clusters putatively required for synthesis of sphingolipid metabolism inhibitors in phylogenetically diverse species of the filamentous fungus Fusarium.</title>
        <authorList>
            <person name="Kim H.-S."/>
            <person name="Busman M."/>
            <person name="Brown D.W."/>
            <person name="Divon H."/>
            <person name="Uhlig S."/>
            <person name="Proctor R.H."/>
        </authorList>
    </citation>
    <scope>NUCLEOTIDE SEQUENCE [LARGE SCALE GENOMIC DNA]</scope>
    <source>
        <strain evidence="2 3">NRRL 25196</strain>
    </source>
</reference>
<keyword evidence="1" id="KW-0560">Oxidoreductase</keyword>
<evidence type="ECO:0000313" key="3">
    <source>
        <dbReference type="Proteomes" id="UP000574317"/>
    </source>
</evidence>
<keyword evidence="3" id="KW-1185">Reference proteome</keyword>
<sequence>MSSSHPAPQSFVAVFVGATRGIGLATLRVLTRTLPNPRFYVIGRSKARFAGELALLNESNPNATIQFVEAEVSLIKAIDGACERIVNLEKHVDLLFMSPGSLAFGGPHHTEEKLDLCFALSFYIRMRLIERLLPMLMQAPHPRVLSVLAGGHEGPLFTNDGDIGLRKNGNYTAPRAANQVTTLHSLAFIHFASHHPKVSWLHAHPGWVATTFLSDLLQSAGVIGVLAGKIILPAYRLVAISEEECGRQQAEYALSGRYPSREMICSAVVDVTDQATCHGPCSGFYRVLSDGSTATDDKVLGPLERKGWPLKAYKHIQQVFDEILSKESYVI</sequence>
<accession>A0A8H5NH94</accession>
<dbReference type="Gene3D" id="3.40.50.720">
    <property type="entry name" value="NAD(P)-binding Rossmann-like Domain"/>
    <property type="match status" value="1"/>
</dbReference>
<dbReference type="EMBL" id="JAAOAO010000045">
    <property type="protein sequence ID" value="KAF5566272.1"/>
    <property type="molecule type" value="Genomic_DNA"/>
</dbReference>
<gene>
    <name evidence="2" type="ORF">FNAPI_1271</name>
</gene>
<evidence type="ECO:0000313" key="2">
    <source>
        <dbReference type="EMBL" id="KAF5566272.1"/>
    </source>
</evidence>